<evidence type="ECO:0000256" key="14">
    <source>
        <dbReference type="ARBA" id="ARBA00023201"/>
    </source>
</evidence>
<evidence type="ECO:0000256" key="9">
    <source>
        <dbReference type="ARBA" id="ARBA00022967"/>
    </source>
</evidence>
<dbReference type="HAMAP" id="MF_00404">
    <property type="entry name" value="OadG"/>
    <property type="match status" value="1"/>
</dbReference>
<evidence type="ECO:0000256" key="17">
    <source>
        <dbReference type="RuleBase" id="RU004278"/>
    </source>
</evidence>
<dbReference type="NCBIfam" id="TIGR01195">
    <property type="entry name" value="oadG_fam"/>
    <property type="match status" value="1"/>
</dbReference>
<dbReference type="GO" id="GO:0036376">
    <property type="term" value="P:sodium ion export across plasma membrane"/>
    <property type="evidence" value="ECO:0007669"/>
    <property type="project" value="InterPro"/>
</dbReference>
<dbReference type="GO" id="GO:0005886">
    <property type="term" value="C:plasma membrane"/>
    <property type="evidence" value="ECO:0007669"/>
    <property type="project" value="UniProtKB-SubCell"/>
</dbReference>
<evidence type="ECO:0000313" key="18">
    <source>
        <dbReference type="EMBL" id="VFJ43475.1"/>
    </source>
</evidence>
<accession>A0A450SQU1</accession>
<keyword evidence="14 16" id="KW-0739">Sodium transport</keyword>
<evidence type="ECO:0000256" key="13">
    <source>
        <dbReference type="ARBA" id="ARBA00023136"/>
    </source>
</evidence>
<evidence type="ECO:0000256" key="12">
    <source>
        <dbReference type="ARBA" id="ARBA00023065"/>
    </source>
</evidence>
<reference evidence="19" key="1">
    <citation type="submission" date="2019-02" db="EMBL/GenBank/DDBJ databases">
        <authorList>
            <person name="Gruber-Vodicka R. H."/>
            <person name="Seah K. B. B."/>
        </authorList>
    </citation>
    <scope>NUCLEOTIDE SEQUENCE</scope>
    <source>
        <strain evidence="19">BECK_BZ106</strain>
        <strain evidence="18">BECK_BZ15</strain>
    </source>
</reference>
<feature type="transmembrane region" description="Helical" evidence="16 17">
    <location>
        <begin position="15"/>
        <end position="36"/>
    </location>
</feature>
<evidence type="ECO:0000256" key="3">
    <source>
        <dbReference type="ARBA" id="ARBA00004162"/>
    </source>
</evidence>
<dbReference type="GO" id="GO:0008948">
    <property type="term" value="F:oxaloacetate decarboxylase activity"/>
    <property type="evidence" value="ECO:0007669"/>
    <property type="project" value="UniProtKB-UniRule"/>
</dbReference>
<evidence type="ECO:0000256" key="11">
    <source>
        <dbReference type="ARBA" id="ARBA00023053"/>
    </source>
</evidence>
<proteinExistence type="inferred from homology"/>
<dbReference type="EMBL" id="CAADFD010000027">
    <property type="protein sequence ID" value="VFJ56393.1"/>
    <property type="molecule type" value="Genomic_DNA"/>
</dbReference>
<comment type="cofactor">
    <cofactor evidence="1 16 17">
        <name>Na(+)</name>
        <dbReference type="ChEBI" id="CHEBI:29101"/>
    </cofactor>
</comment>
<evidence type="ECO:0000256" key="2">
    <source>
        <dbReference type="ARBA" id="ARBA00003002"/>
    </source>
</evidence>
<evidence type="ECO:0000256" key="15">
    <source>
        <dbReference type="ARBA" id="ARBA00048176"/>
    </source>
</evidence>
<keyword evidence="11 16" id="KW-0915">Sodium</keyword>
<dbReference type="AlphaFoldDB" id="A0A450SQU1"/>
<keyword evidence="7 16" id="KW-1003">Cell membrane</keyword>
<comment type="catalytic activity">
    <reaction evidence="15 16 17">
        <text>oxaloacetate + 2 Na(+)(in) + H(+) = pyruvate + 2 Na(+)(out) + CO2</text>
        <dbReference type="Rhea" id="RHEA:57724"/>
        <dbReference type="ChEBI" id="CHEBI:15361"/>
        <dbReference type="ChEBI" id="CHEBI:15378"/>
        <dbReference type="ChEBI" id="CHEBI:16452"/>
        <dbReference type="ChEBI" id="CHEBI:16526"/>
        <dbReference type="ChEBI" id="CHEBI:29101"/>
        <dbReference type="EC" id="7.2.4.2"/>
    </reaction>
</comment>
<dbReference type="GO" id="GO:0015451">
    <property type="term" value="F:decarboxylation-driven active transmembrane transporter activity"/>
    <property type="evidence" value="ECO:0007669"/>
    <property type="project" value="UniProtKB-EC"/>
</dbReference>
<name>A0A450SQU1_9GAMM</name>
<evidence type="ECO:0000313" key="19">
    <source>
        <dbReference type="EMBL" id="VFJ56393.1"/>
    </source>
</evidence>
<dbReference type="InterPro" id="IPR023424">
    <property type="entry name" value="OadG"/>
</dbReference>
<evidence type="ECO:0000256" key="4">
    <source>
        <dbReference type="ARBA" id="ARBA00005844"/>
    </source>
</evidence>
<comment type="function">
    <text evidence="2 16 17">Catalyzes the decarboxylation of oxaloacetate coupled to Na(+) translocation.</text>
</comment>
<keyword evidence="9 16" id="KW-1278">Translocase</keyword>
<evidence type="ECO:0000256" key="8">
    <source>
        <dbReference type="ARBA" id="ARBA00022692"/>
    </source>
</evidence>
<comment type="subunit">
    <text evidence="5 16">Heterotrimer of an alpha, a beta and a gamma subunit.</text>
</comment>
<dbReference type="Pfam" id="PF04277">
    <property type="entry name" value="OAD_gamma"/>
    <property type="match status" value="1"/>
</dbReference>
<dbReference type="InterPro" id="IPR005899">
    <property type="entry name" value="Na_pump_deCOase"/>
</dbReference>
<dbReference type="EMBL" id="CAADEW010000004">
    <property type="protein sequence ID" value="VFJ43475.1"/>
    <property type="molecule type" value="Genomic_DNA"/>
</dbReference>
<gene>
    <name evidence="16" type="primary">oadG</name>
    <name evidence="18" type="ORF">BECKFW1821A_GA0114235_100425</name>
    <name evidence="19" type="ORF">BECKFW1821B_GA0114236_102725</name>
</gene>
<dbReference type="EC" id="7.2.4.2" evidence="16"/>
<evidence type="ECO:0000256" key="1">
    <source>
        <dbReference type="ARBA" id="ARBA00001959"/>
    </source>
</evidence>
<protein>
    <recommendedName>
        <fullName evidence="16">Probable oxaloacetate decarboxylase gamma chain</fullName>
        <ecNumber evidence="16">7.2.4.2</ecNumber>
    </recommendedName>
</protein>
<comment type="subcellular location">
    <subcellularLocation>
        <location evidence="3 16 17">Cell membrane</location>
        <topology evidence="3 16 17">Single-pass membrane protein</topology>
    </subcellularLocation>
</comment>
<evidence type="ECO:0000256" key="16">
    <source>
        <dbReference type="HAMAP-Rule" id="MF_00404"/>
    </source>
</evidence>
<evidence type="ECO:0000256" key="10">
    <source>
        <dbReference type="ARBA" id="ARBA00022989"/>
    </source>
</evidence>
<evidence type="ECO:0000256" key="6">
    <source>
        <dbReference type="ARBA" id="ARBA00022448"/>
    </source>
</evidence>
<organism evidence="19">
    <name type="scientific">Candidatus Kentrum sp. FW</name>
    <dbReference type="NCBI Taxonomy" id="2126338"/>
    <lineage>
        <taxon>Bacteria</taxon>
        <taxon>Pseudomonadati</taxon>
        <taxon>Pseudomonadota</taxon>
        <taxon>Gammaproteobacteria</taxon>
        <taxon>Candidatus Kentrum</taxon>
    </lineage>
</organism>
<keyword evidence="10 16" id="KW-1133">Transmembrane helix</keyword>
<keyword evidence="12 16" id="KW-0406">Ion transport</keyword>
<evidence type="ECO:0000256" key="5">
    <source>
        <dbReference type="ARBA" id="ARBA00011869"/>
    </source>
</evidence>
<keyword evidence="13 16" id="KW-0472">Membrane</keyword>
<comment type="similarity">
    <text evidence="4 16 17">Belongs to the OadG family.</text>
</comment>
<keyword evidence="6 16" id="KW-0813">Transport</keyword>
<dbReference type="GO" id="GO:0015081">
    <property type="term" value="F:sodium ion transmembrane transporter activity"/>
    <property type="evidence" value="ECO:0007669"/>
    <property type="project" value="UniProtKB-UniRule"/>
</dbReference>
<keyword evidence="8 16" id="KW-0812">Transmembrane</keyword>
<sequence>MTETIPVNELLTTGVNLMLLGMGVVFVLLGLLIITVNGMSRLAHALQGEPIPPEPATAQPVRTPDPDQQLLSVISAALHKYRRSRGK</sequence>
<evidence type="ECO:0000256" key="7">
    <source>
        <dbReference type="ARBA" id="ARBA00022475"/>
    </source>
</evidence>